<feature type="compositionally biased region" description="Basic residues" evidence="1">
    <location>
        <begin position="202"/>
        <end position="213"/>
    </location>
</feature>
<feature type="region of interest" description="Disordered" evidence="1">
    <location>
        <begin position="183"/>
        <end position="213"/>
    </location>
</feature>
<proteinExistence type="predicted"/>
<keyword evidence="2" id="KW-0472">Membrane</keyword>
<evidence type="ECO:0000313" key="4">
    <source>
        <dbReference type="Proteomes" id="UP001204000"/>
    </source>
</evidence>
<dbReference type="EMBL" id="JAMFTQ010000020">
    <property type="protein sequence ID" value="MCP1388656.1"/>
    <property type="molecule type" value="Genomic_DNA"/>
</dbReference>
<keyword evidence="4" id="KW-1185">Reference proteome</keyword>
<feature type="transmembrane region" description="Helical" evidence="2">
    <location>
        <begin position="136"/>
        <end position="156"/>
    </location>
</feature>
<feature type="transmembrane region" description="Helical" evidence="2">
    <location>
        <begin position="101"/>
        <end position="120"/>
    </location>
</feature>
<keyword evidence="2" id="KW-0812">Transmembrane</keyword>
<accession>A0ABT1G3R9</accession>
<dbReference type="Proteomes" id="UP001204000">
    <property type="component" value="Unassembled WGS sequence"/>
</dbReference>
<evidence type="ECO:0000256" key="1">
    <source>
        <dbReference type="SAM" id="MobiDB-lite"/>
    </source>
</evidence>
<sequence length="213" mass="23506">MSEAAAPKDARALAEAERKASATLADGVFRWILLACAALFFVAMFLPFAADVSGLQFLAVSEASRAVEGKLTEYLFVWFGFIGLVVLTTIAMLTKRYRIAVPGWMITGIAMVFSILALWLRRSSTTWEHGYHHGPGIYLAMLPVVVAVFAYLPAIFRRAEEQTAIAEQRAALQGTDAIAVAQRAATERSHEQNPLLIDDRRKRAAERHKRAEG</sequence>
<gene>
    <name evidence="3" type="ORF">M5J20_10770</name>
</gene>
<reference evidence="3" key="1">
    <citation type="submission" date="2022-05" db="EMBL/GenBank/DDBJ databases">
        <title>Corynebacterium sp. TA-R-1 sp. nov., isolated from human feces.</title>
        <authorList>
            <person name="Shamsuzzaman M."/>
            <person name="Dahal R.H."/>
        </authorList>
    </citation>
    <scope>NUCLEOTIDE SEQUENCE</scope>
    <source>
        <strain evidence="3">TA-R-1</strain>
    </source>
</reference>
<comment type="caution">
    <text evidence="3">The sequence shown here is derived from an EMBL/GenBank/DDBJ whole genome shotgun (WGS) entry which is preliminary data.</text>
</comment>
<evidence type="ECO:0000313" key="3">
    <source>
        <dbReference type="EMBL" id="MCP1388656.1"/>
    </source>
</evidence>
<dbReference type="RefSeq" id="WP_253579462.1">
    <property type="nucleotide sequence ID" value="NZ_JAMFTQ010000020.1"/>
</dbReference>
<organism evidence="3 4">
    <name type="scientific">Corynebacterium stercoris</name>
    <dbReference type="NCBI Taxonomy" id="2943490"/>
    <lineage>
        <taxon>Bacteria</taxon>
        <taxon>Bacillati</taxon>
        <taxon>Actinomycetota</taxon>
        <taxon>Actinomycetes</taxon>
        <taxon>Mycobacteriales</taxon>
        <taxon>Corynebacteriaceae</taxon>
        <taxon>Corynebacterium</taxon>
    </lineage>
</organism>
<evidence type="ECO:0000256" key="2">
    <source>
        <dbReference type="SAM" id="Phobius"/>
    </source>
</evidence>
<feature type="transmembrane region" description="Helical" evidence="2">
    <location>
        <begin position="75"/>
        <end position="94"/>
    </location>
</feature>
<keyword evidence="2" id="KW-1133">Transmembrane helix</keyword>
<protein>
    <submittedName>
        <fullName evidence="3">Uncharacterized protein</fullName>
    </submittedName>
</protein>
<feature type="transmembrane region" description="Helical" evidence="2">
    <location>
        <begin position="28"/>
        <end position="50"/>
    </location>
</feature>
<feature type="compositionally biased region" description="Basic and acidic residues" evidence="1">
    <location>
        <begin position="185"/>
        <end position="201"/>
    </location>
</feature>
<name>A0ABT1G3R9_9CORY</name>